<feature type="domain" description="D-isomer specific 2-hydroxyacid dehydrogenase NAD-binding" evidence="4">
    <location>
        <begin position="10"/>
        <end position="125"/>
    </location>
</feature>
<evidence type="ECO:0000313" key="5">
    <source>
        <dbReference type="EMBL" id="KIM20451.1"/>
    </source>
</evidence>
<dbReference type="PANTHER" id="PTHR43761:SF1">
    <property type="entry name" value="D-ISOMER SPECIFIC 2-HYDROXYACID DEHYDROGENASE CATALYTIC DOMAIN-CONTAINING PROTEIN-RELATED"/>
    <property type="match status" value="1"/>
</dbReference>
<dbReference type="PANTHER" id="PTHR43761">
    <property type="entry name" value="D-ISOMER SPECIFIC 2-HYDROXYACID DEHYDROGENASE FAMILY PROTEIN (AFU_ORTHOLOGUE AFUA_1G13630)"/>
    <property type="match status" value="1"/>
</dbReference>
<dbReference type="OrthoDB" id="298012at2759"/>
<keyword evidence="3" id="KW-0520">NAD</keyword>
<dbReference type="Gene3D" id="3.40.50.720">
    <property type="entry name" value="NAD(P)-binding Rossmann-like Domain"/>
    <property type="match status" value="2"/>
</dbReference>
<evidence type="ECO:0000256" key="1">
    <source>
        <dbReference type="ARBA" id="ARBA00005854"/>
    </source>
</evidence>
<dbReference type="GO" id="GO:0016491">
    <property type="term" value="F:oxidoreductase activity"/>
    <property type="evidence" value="ECO:0007669"/>
    <property type="project" value="UniProtKB-KW"/>
</dbReference>
<dbReference type="InterPro" id="IPR050418">
    <property type="entry name" value="D-iso_2-hydroxyacid_DH_PdxB"/>
</dbReference>
<evidence type="ECO:0000313" key="6">
    <source>
        <dbReference type="Proteomes" id="UP000054097"/>
    </source>
</evidence>
<evidence type="ECO:0000256" key="3">
    <source>
        <dbReference type="ARBA" id="ARBA00023027"/>
    </source>
</evidence>
<name>A0A0C3AMC7_SERVB</name>
<evidence type="ECO:0000259" key="4">
    <source>
        <dbReference type="Pfam" id="PF02826"/>
    </source>
</evidence>
<keyword evidence="6" id="KW-1185">Reference proteome</keyword>
<dbReference type="Pfam" id="PF02826">
    <property type="entry name" value="2-Hacid_dh_C"/>
    <property type="match status" value="1"/>
</dbReference>
<dbReference type="STRING" id="933852.A0A0C3AMC7"/>
<dbReference type="InterPro" id="IPR029753">
    <property type="entry name" value="D-isomer_DH_CS"/>
</dbReference>
<accession>A0A0C3AMC7</accession>
<dbReference type="AlphaFoldDB" id="A0A0C3AMC7"/>
<reference evidence="5 6" key="1">
    <citation type="submission" date="2014-04" db="EMBL/GenBank/DDBJ databases">
        <authorList>
            <consortium name="DOE Joint Genome Institute"/>
            <person name="Kuo A."/>
            <person name="Zuccaro A."/>
            <person name="Kohler A."/>
            <person name="Nagy L.G."/>
            <person name="Floudas D."/>
            <person name="Copeland A."/>
            <person name="Barry K.W."/>
            <person name="Cichocki N."/>
            <person name="Veneault-Fourrey C."/>
            <person name="LaButti K."/>
            <person name="Lindquist E.A."/>
            <person name="Lipzen A."/>
            <person name="Lundell T."/>
            <person name="Morin E."/>
            <person name="Murat C."/>
            <person name="Sun H."/>
            <person name="Tunlid A."/>
            <person name="Henrissat B."/>
            <person name="Grigoriev I.V."/>
            <person name="Hibbett D.S."/>
            <person name="Martin F."/>
            <person name="Nordberg H.P."/>
            <person name="Cantor M.N."/>
            <person name="Hua S.X."/>
        </authorList>
    </citation>
    <scope>NUCLEOTIDE SEQUENCE [LARGE SCALE GENOMIC DNA]</scope>
    <source>
        <strain evidence="5 6">MAFF 305830</strain>
    </source>
</reference>
<dbReference type="GO" id="GO:0051287">
    <property type="term" value="F:NAD binding"/>
    <property type="evidence" value="ECO:0007669"/>
    <property type="project" value="InterPro"/>
</dbReference>
<dbReference type="PROSITE" id="PS00671">
    <property type="entry name" value="D_2_HYDROXYACID_DH_3"/>
    <property type="match status" value="1"/>
</dbReference>
<dbReference type="Proteomes" id="UP000054097">
    <property type="component" value="Unassembled WGS sequence"/>
</dbReference>
<dbReference type="HOGENOM" id="CLU_1647832_0_0_1"/>
<evidence type="ECO:0000256" key="2">
    <source>
        <dbReference type="ARBA" id="ARBA00023002"/>
    </source>
</evidence>
<dbReference type="EMBL" id="KN824433">
    <property type="protein sequence ID" value="KIM20451.1"/>
    <property type="molecule type" value="Genomic_DNA"/>
</dbReference>
<dbReference type="InterPro" id="IPR036291">
    <property type="entry name" value="NAD(P)-bd_dom_sf"/>
</dbReference>
<gene>
    <name evidence="5" type="ORF">M408DRAFT_81988</name>
</gene>
<proteinExistence type="inferred from homology"/>
<keyword evidence="2" id="KW-0560">Oxidoreductase</keyword>
<dbReference type="InterPro" id="IPR006140">
    <property type="entry name" value="D-isomer_DH_NAD-bd"/>
</dbReference>
<reference evidence="6" key="2">
    <citation type="submission" date="2015-01" db="EMBL/GenBank/DDBJ databases">
        <title>Evolutionary Origins and Diversification of the Mycorrhizal Mutualists.</title>
        <authorList>
            <consortium name="DOE Joint Genome Institute"/>
            <consortium name="Mycorrhizal Genomics Consortium"/>
            <person name="Kohler A."/>
            <person name="Kuo A."/>
            <person name="Nagy L.G."/>
            <person name="Floudas D."/>
            <person name="Copeland A."/>
            <person name="Barry K.W."/>
            <person name="Cichocki N."/>
            <person name="Veneault-Fourrey C."/>
            <person name="LaButti K."/>
            <person name="Lindquist E.A."/>
            <person name="Lipzen A."/>
            <person name="Lundell T."/>
            <person name="Morin E."/>
            <person name="Murat C."/>
            <person name="Riley R."/>
            <person name="Ohm R."/>
            <person name="Sun H."/>
            <person name="Tunlid A."/>
            <person name="Henrissat B."/>
            <person name="Grigoriev I.V."/>
            <person name="Hibbett D.S."/>
            <person name="Martin F."/>
        </authorList>
    </citation>
    <scope>NUCLEOTIDE SEQUENCE [LARGE SCALE GENOMIC DNA]</scope>
    <source>
        <strain evidence="6">MAFF 305830</strain>
    </source>
</reference>
<protein>
    <recommendedName>
        <fullName evidence="4">D-isomer specific 2-hydroxyacid dehydrogenase NAD-binding domain-containing protein</fullName>
    </recommendedName>
</protein>
<sequence length="161" mass="17969">LPNGVDRALGIDRVKTKEELFECSDTVNLHVPLTRETRGIVGNDLLGRMKKGSILVNTSRGGVVDLDALEDALKLAGAGLDVIPVEPAPRKPDQKEVENVHSLIQAYRRGEEWLKGRLVITPHVAFYSQESWDDIRRLSCETMRDVLLDGLKTSVIRIEDE</sequence>
<organism evidence="5 6">
    <name type="scientific">Serendipita vermifera MAFF 305830</name>
    <dbReference type="NCBI Taxonomy" id="933852"/>
    <lineage>
        <taxon>Eukaryota</taxon>
        <taxon>Fungi</taxon>
        <taxon>Dikarya</taxon>
        <taxon>Basidiomycota</taxon>
        <taxon>Agaricomycotina</taxon>
        <taxon>Agaricomycetes</taxon>
        <taxon>Sebacinales</taxon>
        <taxon>Serendipitaceae</taxon>
        <taxon>Serendipita</taxon>
    </lineage>
</organism>
<comment type="similarity">
    <text evidence="1">Belongs to the D-isomer specific 2-hydroxyacid dehydrogenase family.</text>
</comment>
<dbReference type="SUPFAM" id="SSF51735">
    <property type="entry name" value="NAD(P)-binding Rossmann-fold domains"/>
    <property type="match status" value="1"/>
</dbReference>
<feature type="non-terminal residue" evidence="5">
    <location>
        <position position="1"/>
    </location>
</feature>